<dbReference type="Proteomes" id="UP000244912">
    <property type="component" value="Unassembled WGS sequence"/>
</dbReference>
<accession>A0A2R8BQ57</accession>
<feature type="domain" description="DUF6456" evidence="2">
    <location>
        <begin position="126"/>
        <end position="256"/>
    </location>
</feature>
<sequence>METPQMTALTTANDWPDTTAIDDEARRVLRRLVEPGACLAVAEGMEKAVIVREGEDGNTIRTGTVDSIIAESMALRDWIACTASGRVLRYRITTAGRTALKTLLAASENEKARASSDEDADDRRGRPTVAESPLSMLARRRDRDGSRFLAPDMVRAGERLREEFEIASMGSVPEGGWEALLTASVPSDGSLRGAEGAQARLAAALADLGPGLGDIVLRVCCQLEGLESVEKRMGWAARSGKIVLRIALERLARHFERESVAGGGLIG</sequence>
<reference evidence="3 4" key="1">
    <citation type="submission" date="2018-03" db="EMBL/GenBank/DDBJ databases">
        <authorList>
            <person name="Keele B.F."/>
        </authorList>
    </citation>
    <scope>NUCLEOTIDE SEQUENCE [LARGE SCALE GENOMIC DNA]</scope>
    <source>
        <strain evidence="3 4">CECT 8504</strain>
    </source>
</reference>
<organism evidence="3 4">
    <name type="scientific">Palleronia abyssalis</name>
    <dbReference type="NCBI Taxonomy" id="1501240"/>
    <lineage>
        <taxon>Bacteria</taxon>
        <taxon>Pseudomonadati</taxon>
        <taxon>Pseudomonadota</taxon>
        <taxon>Alphaproteobacteria</taxon>
        <taxon>Rhodobacterales</taxon>
        <taxon>Roseobacteraceae</taxon>
        <taxon>Palleronia</taxon>
    </lineage>
</organism>
<keyword evidence="4" id="KW-1185">Reference proteome</keyword>
<evidence type="ECO:0000259" key="2">
    <source>
        <dbReference type="Pfam" id="PF20057"/>
    </source>
</evidence>
<gene>
    <name evidence="3" type="ORF">PAA8504_00043</name>
</gene>
<dbReference type="EMBL" id="ONZF01000001">
    <property type="protein sequence ID" value="SPJ22255.1"/>
    <property type="molecule type" value="Genomic_DNA"/>
</dbReference>
<proteinExistence type="predicted"/>
<evidence type="ECO:0000313" key="4">
    <source>
        <dbReference type="Proteomes" id="UP000244912"/>
    </source>
</evidence>
<feature type="compositionally biased region" description="Basic and acidic residues" evidence="1">
    <location>
        <begin position="108"/>
        <end position="125"/>
    </location>
</feature>
<dbReference type="AlphaFoldDB" id="A0A2R8BQ57"/>
<name>A0A2R8BQ57_9RHOB</name>
<evidence type="ECO:0000313" key="3">
    <source>
        <dbReference type="EMBL" id="SPJ22255.1"/>
    </source>
</evidence>
<protein>
    <recommendedName>
        <fullName evidence="2">DUF6456 domain-containing protein</fullName>
    </recommendedName>
</protein>
<evidence type="ECO:0000256" key="1">
    <source>
        <dbReference type="SAM" id="MobiDB-lite"/>
    </source>
</evidence>
<feature type="region of interest" description="Disordered" evidence="1">
    <location>
        <begin position="106"/>
        <end position="137"/>
    </location>
</feature>
<dbReference type="InterPro" id="IPR045599">
    <property type="entry name" value="DUF6456"/>
</dbReference>
<dbReference type="Pfam" id="PF20057">
    <property type="entry name" value="DUF6456"/>
    <property type="match status" value="1"/>
</dbReference>